<protein>
    <submittedName>
        <fullName evidence="2">Uncharacterized protein</fullName>
    </submittedName>
</protein>
<gene>
    <name evidence="2" type="ORF">LTRI10_LOCUS46096</name>
</gene>
<sequence>MRLGEGRDSCGCEVPKRPTTAVAPAWLQFHTRCDIPNSSGSASLIFFVGALNSGLTSTNSSSSARNSNYINSSGS</sequence>
<evidence type="ECO:0000313" key="2">
    <source>
        <dbReference type="EMBL" id="CAL1406363.1"/>
    </source>
</evidence>
<organism evidence="2 3">
    <name type="scientific">Linum trigynum</name>
    <dbReference type="NCBI Taxonomy" id="586398"/>
    <lineage>
        <taxon>Eukaryota</taxon>
        <taxon>Viridiplantae</taxon>
        <taxon>Streptophyta</taxon>
        <taxon>Embryophyta</taxon>
        <taxon>Tracheophyta</taxon>
        <taxon>Spermatophyta</taxon>
        <taxon>Magnoliopsida</taxon>
        <taxon>eudicotyledons</taxon>
        <taxon>Gunneridae</taxon>
        <taxon>Pentapetalae</taxon>
        <taxon>rosids</taxon>
        <taxon>fabids</taxon>
        <taxon>Malpighiales</taxon>
        <taxon>Linaceae</taxon>
        <taxon>Linum</taxon>
    </lineage>
</organism>
<evidence type="ECO:0000313" key="3">
    <source>
        <dbReference type="Proteomes" id="UP001497516"/>
    </source>
</evidence>
<accession>A0AAV2G942</accession>
<dbReference type="AlphaFoldDB" id="A0AAV2G942"/>
<name>A0AAV2G942_9ROSI</name>
<keyword evidence="3" id="KW-1185">Reference proteome</keyword>
<reference evidence="2 3" key="1">
    <citation type="submission" date="2024-04" db="EMBL/GenBank/DDBJ databases">
        <authorList>
            <person name="Fracassetti M."/>
        </authorList>
    </citation>
    <scope>NUCLEOTIDE SEQUENCE [LARGE SCALE GENOMIC DNA]</scope>
</reference>
<evidence type="ECO:0000256" key="1">
    <source>
        <dbReference type="SAM" id="MobiDB-lite"/>
    </source>
</evidence>
<proteinExistence type="predicted"/>
<dbReference type="EMBL" id="OZ034821">
    <property type="protein sequence ID" value="CAL1406363.1"/>
    <property type="molecule type" value="Genomic_DNA"/>
</dbReference>
<dbReference type="Proteomes" id="UP001497516">
    <property type="component" value="Chromosome 8"/>
</dbReference>
<feature type="region of interest" description="Disordered" evidence="1">
    <location>
        <begin position="55"/>
        <end position="75"/>
    </location>
</feature>